<keyword evidence="6 13" id="KW-0812">Transmembrane</keyword>
<dbReference type="InterPro" id="IPR003594">
    <property type="entry name" value="HATPase_dom"/>
</dbReference>
<dbReference type="PROSITE" id="PS50109">
    <property type="entry name" value="HIS_KIN"/>
    <property type="match status" value="1"/>
</dbReference>
<dbReference type="Gene3D" id="1.10.287.130">
    <property type="match status" value="1"/>
</dbReference>
<dbReference type="InterPro" id="IPR058619">
    <property type="entry name" value="PhoQ/CarS-like_HATPase"/>
</dbReference>
<keyword evidence="11" id="KW-0902">Two-component regulatory system</keyword>
<dbReference type="InterPro" id="IPR050428">
    <property type="entry name" value="TCS_sensor_his_kinase"/>
</dbReference>
<comment type="catalytic activity">
    <reaction evidence="1">
        <text>ATP + protein L-histidine = ADP + protein N-phospho-L-histidine.</text>
        <dbReference type="EC" id="2.7.13.3"/>
    </reaction>
</comment>
<dbReference type="InterPro" id="IPR036097">
    <property type="entry name" value="HisK_dim/P_sf"/>
</dbReference>
<dbReference type="OrthoDB" id="9809567at2"/>
<gene>
    <name evidence="16" type="ORF">SAMN03080615_00999</name>
</gene>
<evidence type="ECO:0000259" key="15">
    <source>
        <dbReference type="PROSITE" id="PS50885"/>
    </source>
</evidence>
<keyword evidence="12 13" id="KW-0472">Membrane</keyword>
<sequence>MMPRALRARLLLASLLLLPVFFGLTGFALQQAFHHSLEAAEEERLKLQVYLILGAAELQGDRIMIPDSLQEPRYAQVESGLYGFLHDSKDMLVWYSESAKLISDALVEQLKVDGLNTGDSRFYRLPEHGVFVYQFALLWEIAGREHNYVFTVLESDSQVKTEQKAFNAQLWGWLGAAIFLFLLVETALIRWGLKPLTRLAGDLKRIELGQSDRLTGEYPTEVQAVTDNFNLLISNERLQRERYRNTLGDLAHSLKTPLAVIRGARQERLSFDEYQTLVTDQAGRMDQIVQYQLSRAVKSQGRTLAKKTPVAPIIERMVTALNKVYRDKNIGVELTLDGEYQLPADERDLMELLGNILENAYKYGHSQVAVCFSNGAGMLQIDIADDGDGISPGLRQTILKRGERADTSAPGQGIGLSVAVDILSSYDGELEIGESTLGGALFTIRMPLN</sequence>
<dbReference type="InterPro" id="IPR004358">
    <property type="entry name" value="Sig_transdc_His_kin-like_C"/>
</dbReference>
<comment type="subcellular location">
    <subcellularLocation>
        <location evidence="2">Membrane</location>
    </subcellularLocation>
</comment>
<feature type="domain" description="HAMP" evidence="15">
    <location>
        <begin position="190"/>
        <end position="241"/>
    </location>
</feature>
<dbReference type="Gene3D" id="3.30.565.10">
    <property type="entry name" value="Histidine kinase-like ATPase, C-terminal domain"/>
    <property type="match status" value="1"/>
</dbReference>
<dbReference type="GO" id="GO:0005524">
    <property type="term" value="F:ATP binding"/>
    <property type="evidence" value="ECO:0007669"/>
    <property type="project" value="UniProtKB-KW"/>
</dbReference>
<evidence type="ECO:0000256" key="1">
    <source>
        <dbReference type="ARBA" id="ARBA00000085"/>
    </source>
</evidence>
<dbReference type="EMBL" id="FOGB01000002">
    <property type="protein sequence ID" value="SEQ27339.1"/>
    <property type="molecule type" value="Genomic_DNA"/>
</dbReference>
<evidence type="ECO:0000256" key="9">
    <source>
        <dbReference type="ARBA" id="ARBA00022840"/>
    </source>
</evidence>
<evidence type="ECO:0000313" key="17">
    <source>
        <dbReference type="Proteomes" id="UP000198749"/>
    </source>
</evidence>
<protein>
    <recommendedName>
        <fullName evidence="3">histidine kinase</fullName>
        <ecNumber evidence="3">2.7.13.3</ecNumber>
    </recommendedName>
</protein>
<evidence type="ECO:0000256" key="13">
    <source>
        <dbReference type="SAM" id="Phobius"/>
    </source>
</evidence>
<evidence type="ECO:0000256" key="2">
    <source>
        <dbReference type="ARBA" id="ARBA00004370"/>
    </source>
</evidence>
<dbReference type="PROSITE" id="PS50885">
    <property type="entry name" value="HAMP"/>
    <property type="match status" value="1"/>
</dbReference>
<dbReference type="PANTHER" id="PTHR45436">
    <property type="entry name" value="SENSOR HISTIDINE KINASE YKOH"/>
    <property type="match status" value="1"/>
</dbReference>
<keyword evidence="8 16" id="KW-0418">Kinase</keyword>
<dbReference type="CDD" id="cd00082">
    <property type="entry name" value="HisKA"/>
    <property type="match status" value="1"/>
</dbReference>
<evidence type="ECO:0000256" key="8">
    <source>
        <dbReference type="ARBA" id="ARBA00022777"/>
    </source>
</evidence>
<keyword evidence="4" id="KW-0597">Phosphoprotein</keyword>
<dbReference type="Pfam" id="PF02518">
    <property type="entry name" value="HATPase_c"/>
    <property type="match status" value="1"/>
</dbReference>
<dbReference type="AlphaFoldDB" id="A0A1H9ENW7"/>
<keyword evidence="7" id="KW-0547">Nucleotide-binding</keyword>
<dbReference type="STRING" id="355243.SAMN03080615_00999"/>
<feature type="transmembrane region" description="Helical" evidence="13">
    <location>
        <begin position="170"/>
        <end position="189"/>
    </location>
</feature>
<evidence type="ECO:0000256" key="10">
    <source>
        <dbReference type="ARBA" id="ARBA00022989"/>
    </source>
</evidence>
<dbReference type="SUPFAM" id="SSF55874">
    <property type="entry name" value="ATPase domain of HSP90 chaperone/DNA topoisomerase II/histidine kinase"/>
    <property type="match status" value="1"/>
</dbReference>
<evidence type="ECO:0000256" key="12">
    <source>
        <dbReference type="ARBA" id="ARBA00023136"/>
    </source>
</evidence>
<evidence type="ECO:0000256" key="5">
    <source>
        <dbReference type="ARBA" id="ARBA00022679"/>
    </source>
</evidence>
<evidence type="ECO:0000259" key="14">
    <source>
        <dbReference type="PROSITE" id="PS50109"/>
    </source>
</evidence>
<feature type="domain" description="Histidine kinase" evidence="14">
    <location>
        <begin position="249"/>
        <end position="449"/>
    </location>
</feature>
<accession>A0A1H9ENW7</accession>
<dbReference type="SMART" id="SM00387">
    <property type="entry name" value="HATPase_c"/>
    <property type="match status" value="1"/>
</dbReference>
<dbReference type="InterPro" id="IPR003660">
    <property type="entry name" value="HAMP_dom"/>
</dbReference>
<keyword evidence="5" id="KW-0808">Transferase</keyword>
<reference evidence="17" key="1">
    <citation type="submission" date="2016-10" db="EMBL/GenBank/DDBJ databases">
        <authorList>
            <person name="Varghese N."/>
            <person name="Submissions S."/>
        </authorList>
    </citation>
    <scope>NUCLEOTIDE SEQUENCE [LARGE SCALE GENOMIC DNA]</scope>
    <source>
        <strain evidence="17">DSM 18887</strain>
    </source>
</reference>
<dbReference type="InterPro" id="IPR036890">
    <property type="entry name" value="HATPase_C_sf"/>
</dbReference>
<evidence type="ECO:0000313" key="16">
    <source>
        <dbReference type="EMBL" id="SEQ27339.1"/>
    </source>
</evidence>
<dbReference type="CDD" id="cd16954">
    <property type="entry name" value="HATPase_PhoQ-like"/>
    <property type="match status" value="1"/>
</dbReference>
<dbReference type="InterPro" id="IPR003661">
    <property type="entry name" value="HisK_dim/P_dom"/>
</dbReference>
<evidence type="ECO:0000256" key="6">
    <source>
        <dbReference type="ARBA" id="ARBA00022692"/>
    </source>
</evidence>
<name>A0A1H9ENW7_9GAMM</name>
<proteinExistence type="predicted"/>
<dbReference type="GO" id="GO:0000155">
    <property type="term" value="F:phosphorelay sensor kinase activity"/>
    <property type="evidence" value="ECO:0007669"/>
    <property type="project" value="InterPro"/>
</dbReference>
<dbReference type="GO" id="GO:0005886">
    <property type="term" value="C:plasma membrane"/>
    <property type="evidence" value="ECO:0007669"/>
    <property type="project" value="TreeGrafter"/>
</dbReference>
<dbReference type="EC" id="2.7.13.3" evidence="3"/>
<keyword evidence="9" id="KW-0067">ATP-binding</keyword>
<dbReference type="RefSeq" id="WP_091354795.1">
    <property type="nucleotide sequence ID" value="NZ_AP025284.1"/>
</dbReference>
<evidence type="ECO:0000256" key="4">
    <source>
        <dbReference type="ARBA" id="ARBA00022553"/>
    </source>
</evidence>
<organism evidence="16 17">
    <name type="scientific">Amphritea atlantica</name>
    <dbReference type="NCBI Taxonomy" id="355243"/>
    <lineage>
        <taxon>Bacteria</taxon>
        <taxon>Pseudomonadati</taxon>
        <taxon>Pseudomonadota</taxon>
        <taxon>Gammaproteobacteria</taxon>
        <taxon>Oceanospirillales</taxon>
        <taxon>Oceanospirillaceae</taxon>
        <taxon>Amphritea</taxon>
    </lineage>
</organism>
<evidence type="ECO:0000256" key="7">
    <source>
        <dbReference type="ARBA" id="ARBA00022741"/>
    </source>
</evidence>
<evidence type="ECO:0000256" key="11">
    <source>
        <dbReference type="ARBA" id="ARBA00023012"/>
    </source>
</evidence>
<keyword evidence="10 13" id="KW-1133">Transmembrane helix</keyword>
<dbReference type="PANTHER" id="PTHR45436:SF4">
    <property type="entry name" value="SENSOR PROTEIN PHOQ"/>
    <property type="match status" value="1"/>
</dbReference>
<keyword evidence="17" id="KW-1185">Reference proteome</keyword>
<dbReference type="InterPro" id="IPR005467">
    <property type="entry name" value="His_kinase_dom"/>
</dbReference>
<dbReference type="Proteomes" id="UP000198749">
    <property type="component" value="Unassembled WGS sequence"/>
</dbReference>
<dbReference type="PRINTS" id="PR00344">
    <property type="entry name" value="BCTRLSENSOR"/>
</dbReference>
<evidence type="ECO:0000256" key="3">
    <source>
        <dbReference type="ARBA" id="ARBA00012438"/>
    </source>
</evidence>
<dbReference type="SUPFAM" id="SSF47384">
    <property type="entry name" value="Homodimeric domain of signal transducing histidine kinase"/>
    <property type="match status" value="1"/>
</dbReference>